<reference evidence="7 8" key="1">
    <citation type="submission" date="2015-11" db="EMBL/GenBank/DDBJ databases">
        <title>Genomic analysis of 38 Legionella species identifies large and diverse effector repertoires.</title>
        <authorList>
            <person name="Burstein D."/>
            <person name="Amaro F."/>
            <person name="Zusman T."/>
            <person name="Lifshitz Z."/>
            <person name="Cohen O."/>
            <person name="Gilbert J.A."/>
            <person name="Pupko T."/>
            <person name="Shuman H.A."/>
            <person name="Segal G."/>
        </authorList>
    </citation>
    <scope>NUCLEOTIDE SEQUENCE [LARGE SCALE GENOMIC DNA]</scope>
    <source>
        <strain evidence="7 8">SE-32A-C8</strain>
    </source>
</reference>
<name>A0A0W0TF60_LEGER</name>
<proteinExistence type="predicted"/>
<dbReference type="PANTHER" id="PTHR30097">
    <property type="entry name" value="CATION EFFLUX SYSTEM PROTEIN CUSB"/>
    <property type="match status" value="1"/>
</dbReference>
<dbReference type="InterPro" id="IPR058649">
    <property type="entry name" value="CzcB_C"/>
</dbReference>
<dbReference type="PROSITE" id="PS51257">
    <property type="entry name" value="PROKAR_LIPOPROTEIN"/>
    <property type="match status" value="1"/>
</dbReference>
<evidence type="ECO:0000256" key="1">
    <source>
        <dbReference type="ARBA" id="ARBA00022448"/>
    </source>
</evidence>
<evidence type="ECO:0000313" key="7">
    <source>
        <dbReference type="EMBL" id="KTC94210.1"/>
    </source>
</evidence>
<keyword evidence="1" id="KW-0813">Transport</keyword>
<dbReference type="SUPFAM" id="SSF111369">
    <property type="entry name" value="HlyD-like secretion proteins"/>
    <property type="match status" value="1"/>
</dbReference>
<dbReference type="InterPro" id="IPR058647">
    <property type="entry name" value="BSH_CzcB-like"/>
</dbReference>
<evidence type="ECO:0000259" key="4">
    <source>
        <dbReference type="Pfam" id="PF25971"/>
    </source>
</evidence>
<keyword evidence="8" id="KW-1185">Reference proteome</keyword>
<dbReference type="InterPro" id="IPR058792">
    <property type="entry name" value="Beta-barrel_RND_2"/>
</dbReference>
<dbReference type="Proteomes" id="UP000054773">
    <property type="component" value="Unassembled WGS sequence"/>
</dbReference>
<evidence type="ECO:0000259" key="6">
    <source>
        <dbReference type="Pfam" id="PF25975"/>
    </source>
</evidence>
<dbReference type="EMBL" id="LNYA01000034">
    <property type="protein sequence ID" value="KTC94210.1"/>
    <property type="molecule type" value="Genomic_DNA"/>
</dbReference>
<feature type="domain" description="CzcB N-terminal" evidence="4">
    <location>
        <begin position="50"/>
        <end position="141"/>
    </location>
</feature>
<dbReference type="AlphaFoldDB" id="A0A0W0TF60"/>
<dbReference type="GO" id="GO:0060003">
    <property type="term" value="P:copper ion export"/>
    <property type="evidence" value="ECO:0007669"/>
    <property type="project" value="TreeGrafter"/>
</dbReference>
<evidence type="ECO:0000313" key="8">
    <source>
        <dbReference type="Proteomes" id="UP000054773"/>
    </source>
</evidence>
<organism evidence="7 8">
    <name type="scientific">Legionella erythra</name>
    <dbReference type="NCBI Taxonomy" id="448"/>
    <lineage>
        <taxon>Bacteria</taxon>
        <taxon>Pseudomonadati</taxon>
        <taxon>Pseudomonadota</taxon>
        <taxon>Gammaproteobacteria</taxon>
        <taxon>Legionellales</taxon>
        <taxon>Legionellaceae</taxon>
        <taxon>Legionella</taxon>
    </lineage>
</organism>
<dbReference type="OrthoDB" id="9768185at2"/>
<dbReference type="PANTHER" id="PTHR30097:SF4">
    <property type="entry name" value="SLR6042 PROTEIN"/>
    <property type="match status" value="1"/>
</dbReference>
<sequence length="418" mass="46341">MRLLKPAFSIISLIILLLGLSCSSLWASEESHATEEEGHQELISKGPHGGRLFKDSSIALELFIFEKAMPPHFRAFLYKNGAIISPEAVRLTVQLTRFNGKKEEITFNRIEDFLQSNQIIQEPHSFDVSIQLAFQGKQYQWHYSTYEGRVKIVAGILKSADIQVATAQSQTIKTQLKVVGKIVPNRDTLAPIYARYSGIIKSLTKNLGEEVNKGDVLATIESNESLQNYTITAPITGTIVQKYATNGELAQNTKPIYEVANLTTVWADFTLYRKEAPLVKQGMEVIVTGDEGKPESKGTISYIAPLGIEDSQTTLARAVLSNTNRIWLPGMYVNGAVIIKEKTAPVAVLISAIQRLNDMDVVFVQQGDYFEATPVNLGEKDDQWVEVVSGLDAGQRYVSKNSFFMKAELGKEGASHEH</sequence>
<comment type="caution">
    <text evidence="7">The sequence shown here is derived from an EMBL/GenBank/DDBJ whole genome shotgun (WGS) entry which is preliminary data.</text>
</comment>
<dbReference type="GO" id="GO:0015679">
    <property type="term" value="P:plasma membrane copper ion transport"/>
    <property type="evidence" value="ECO:0007669"/>
    <property type="project" value="TreeGrafter"/>
</dbReference>
<dbReference type="PATRIC" id="fig|448.7.peg.2497"/>
<feature type="chain" id="PRO_5006912935" evidence="2">
    <location>
        <begin position="28"/>
        <end position="418"/>
    </location>
</feature>
<accession>A0A0W0TF60</accession>
<evidence type="ECO:0000259" key="3">
    <source>
        <dbReference type="Pfam" id="PF25954"/>
    </source>
</evidence>
<dbReference type="Gene3D" id="2.40.30.170">
    <property type="match status" value="1"/>
</dbReference>
<dbReference type="Pfam" id="PF25975">
    <property type="entry name" value="CzcB_C"/>
    <property type="match status" value="1"/>
</dbReference>
<dbReference type="Pfam" id="PF25973">
    <property type="entry name" value="BSH_CzcB"/>
    <property type="match status" value="1"/>
</dbReference>
<feature type="domain" description="CzcB-like barrel-sandwich hybrid" evidence="5">
    <location>
        <begin position="190"/>
        <end position="261"/>
    </location>
</feature>
<dbReference type="InterPro" id="IPR058646">
    <property type="entry name" value="CzcB_N"/>
</dbReference>
<dbReference type="Pfam" id="PF25954">
    <property type="entry name" value="Beta-barrel_RND_2"/>
    <property type="match status" value="1"/>
</dbReference>
<feature type="domain" description="CzcB-like C-terminal circularly permuted SH3-like" evidence="6">
    <location>
        <begin position="346"/>
        <end position="406"/>
    </location>
</feature>
<dbReference type="Gene3D" id="2.40.420.20">
    <property type="match status" value="1"/>
</dbReference>
<dbReference type="Gene3D" id="2.40.50.100">
    <property type="match status" value="1"/>
</dbReference>
<dbReference type="GO" id="GO:0030288">
    <property type="term" value="C:outer membrane-bounded periplasmic space"/>
    <property type="evidence" value="ECO:0007669"/>
    <property type="project" value="TreeGrafter"/>
</dbReference>
<dbReference type="InterPro" id="IPR051909">
    <property type="entry name" value="MFP_Cation_Efflux"/>
</dbReference>
<evidence type="ECO:0000256" key="2">
    <source>
        <dbReference type="SAM" id="SignalP"/>
    </source>
</evidence>
<feature type="signal peptide" evidence="2">
    <location>
        <begin position="1"/>
        <end position="27"/>
    </location>
</feature>
<feature type="domain" description="CusB-like beta-barrel" evidence="3">
    <location>
        <begin position="264"/>
        <end position="334"/>
    </location>
</feature>
<keyword evidence="2" id="KW-0732">Signal</keyword>
<gene>
    <name evidence="7" type="primary">helB_2</name>
    <name evidence="7" type="ORF">Lery_2377</name>
</gene>
<dbReference type="Pfam" id="PF25971">
    <property type="entry name" value="CzcB_N"/>
    <property type="match status" value="1"/>
</dbReference>
<protein>
    <submittedName>
        <fullName evidence="7">HelB protein</fullName>
    </submittedName>
</protein>
<evidence type="ECO:0000259" key="5">
    <source>
        <dbReference type="Pfam" id="PF25973"/>
    </source>
</evidence>
<dbReference type="RefSeq" id="WP_058527489.1">
    <property type="nucleotide sequence ID" value="NZ_CAAAHY010000003.1"/>
</dbReference>
<dbReference type="STRING" id="448.Lery_2377"/>
<dbReference type="GO" id="GO:0046914">
    <property type="term" value="F:transition metal ion binding"/>
    <property type="evidence" value="ECO:0007669"/>
    <property type="project" value="TreeGrafter"/>
</dbReference>